<evidence type="ECO:0000256" key="2">
    <source>
        <dbReference type="ARBA" id="ARBA00022516"/>
    </source>
</evidence>
<dbReference type="EMBL" id="PCRQ01000071">
    <property type="protein sequence ID" value="PIP24104.1"/>
    <property type="molecule type" value="Genomic_DNA"/>
</dbReference>
<dbReference type="InterPro" id="IPR013328">
    <property type="entry name" value="6PGD_dom2"/>
</dbReference>
<keyword evidence="7" id="KW-0547">Nucleotide-binding</keyword>
<evidence type="ECO:0000256" key="3">
    <source>
        <dbReference type="ARBA" id="ARBA00023002"/>
    </source>
</evidence>
<evidence type="ECO:0000256" key="11">
    <source>
        <dbReference type="RuleBase" id="RU000437"/>
    </source>
</evidence>
<dbReference type="InterPro" id="IPR011128">
    <property type="entry name" value="G3P_DH_NAD-dep_N"/>
</dbReference>
<sequence>MANMKIVSILGAGAMGWGIGYILSTYRKANVRIWDRDPQLISEAKRTRQNLKNSDPAIVLPEEVLLSGDLREVVSGSDLALLAVPSFAVREMCQKISNFPFSALLMISKGMEKDTSLLPFQVVEEALGKIDILHLTGAGYGKSVHQKIPATEALASRNESLLKEVKELLETDWLTIKTSTDLLGTQLAGALKNVMVIGIGMVLGFGENQEVKTKLIEEGVKEMVKLGKAMGADEETFWGPAGKGDLEISADPLSRNYRLGQSLLEKGIDEVQKELQGKGITVEGFHTAWAVHQLAKKQGVTLPIIEEVYEVIYENKDPKASAGELIELIK</sequence>
<dbReference type="InterPro" id="IPR006168">
    <property type="entry name" value="G3P_DH_NAD-dep"/>
</dbReference>
<keyword evidence="7" id="KW-0521">NADP</keyword>
<evidence type="ECO:0000256" key="12">
    <source>
        <dbReference type="RuleBase" id="RU000439"/>
    </source>
</evidence>
<feature type="binding site" evidence="9">
    <location>
        <begin position="255"/>
        <end position="256"/>
    </location>
    <ligand>
        <name>substrate</name>
    </ligand>
</feature>
<dbReference type="SUPFAM" id="SSF48179">
    <property type="entry name" value="6-phosphogluconate dehydrogenase C-terminal domain-like"/>
    <property type="match status" value="1"/>
</dbReference>
<gene>
    <name evidence="7" type="primary">gpsA</name>
    <name evidence="16" type="ORF">COX35_02620</name>
</gene>
<dbReference type="InterPro" id="IPR008927">
    <property type="entry name" value="6-PGluconate_DH-like_C_sf"/>
</dbReference>
<dbReference type="HAMAP" id="MF_00394">
    <property type="entry name" value="NAD_Glyc3P_dehydrog"/>
    <property type="match status" value="1"/>
</dbReference>
<comment type="pathway">
    <text evidence="7">Membrane lipid metabolism; glycerophospholipid metabolism.</text>
</comment>
<feature type="binding site" evidence="7">
    <location>
        <position position="256"/>
    </location>
    <ligand>
        <name>sn-glycerol 3-phosphate</name>
        <dbReference type="ChEBI" id="CHEBI:57597"/>
    </ligand>
</feature>
<dbReference type="GO" id="GO:0005975">
    <property type="term" value="P:carbohydrate metabolic process"/>
    <property type="evidence" value="ECO:0007669"/>
    <property type="project" value="InterPro"/>
</dbReference>
<feature type="binding site" evidence="9">
    <location>
        <position position="109"/>
    </location>
    <ligand>
        <name>substrate</name>
    </ligand>
</feature>
<dbReference type="PRINTS" id="PR00077">
    <property type="entry name" value="GPDHDRGNASE"/>
</dbReference>
<comment type="caution">
    <text evidence="7">Lacks conserved residue(s) required for the propagation of feature annotation.</text>
</comment>
<dbReference type="NCBIfam" id="NF000940">
    <property type="entry name" value="PRK00094.1-2"/>
    <property type="match status" value="1"/>
</dbReference>
<feature type="transmembrane region" description="Helical" evidence="13">
    <location>
        <begin position="6"/>
        <end position="26"/>
    </location>
</feature>
<dbReference type="Proteomes" id="UP000229952">
    <property type="component" value="Unassembled WGS sequence"/>
</dbReference>
<feature type="binding site" evidence="7">
    <location>
        <position position="109"/>
    </location>
    <ligand>
        <name>NADPH</name>
        <dbReference type="ChEBI" id="CHEBI:57783"/>
    </ligand>
</feature>
<name>A0A2G9YXW3_9BACT</name>
<dbReference type="Gene3D" id="3.40.50.720">
    <property type="entry name" value="NAD(P)-binding Rossmann-like Domain"/>
    <property type="match status" value="1"/>
</dbReference>
<evidence type="ECO:0000259" key="15">
    <source>
        <dbReference type="Pfam" id="PF07479"/>
    </source>
</evidence>
<keyword evidence="6 7" id="KW-1208">Phospholipid metabolism</keyword>
<dbReference type="InterPro" id="IPR006109">
    <property type="entry name" value="G3P_DH_NAD-dep_C"/>
</dbReference>
<dbReference type="AlphaFoldDB" id="A0A2G9YXW3"/>
<dbReference type="GO" id="GO:0005829">
    <property type="term" value="C:cytosol"/>
    <property type="evidence" value="ECO:0007669"/>
    <property type="project" value="TreeGrafter"/>
</dbReference>
<dbReference type="Pfam" id="PF07479">
    <property type="entry name" value="NAD_Gly3P_dh_C"/>
    <property type="match status" value="1"/>
</dbReference>
<dbReference type="GO" id="GO:0006650">
    <property type="term" value="P:glycerophospholipid metabolic process"/>
    <property type="evidence" value="ECO:0007669"/>
    <property type="project" value="UniProtKB-UniRule"/>
</dbReference>
<evidence type="ECO:0000256" key="8">
    <source>
        <dbReference type="PIRSR" id="PIRSR000114-1"/>
    </source>
</evidence>
<feature type="active site" description="Proton acceptor" evidence="7 8">
    <location>
        <position position="192"/>
    </location>
</feature>
<feature type="binding site" evidence="7">
    <location>
        <position position="255"/>
    </location>
    <ligand>
        <name>sn-glycerol 3-phosphate</name>
        <dbReference type="ChEBI" id="CHEBI:57597"/>
    </ligand>
</feature>
<comment type="catalytic activity">
    <reaction evidence="7">
        <text>sn-glycerol 3-phosphate + NAD(+) = dihydroxyacetone phosphate + NADH + H(+)</text>
        <dbReference type="Rhea" id="RHEA:11092"/>
        <dbReference type="ChEBI" id="CHEBI:15378"/>
        <dbReference type="ChEBI" id="CHEBI:57540"/>
        <dbReference type="ChEBI" id="CHEBI:57597"/>
        <dbReference type="ChEBI" id="CHEBI:57642"/>
        <dbReference type="ChEBI" id="CHEBI:57945"/>
        <dbReference type="EC" id="1.1.1.94"/>
    </reaction>
</comment>
<dbReference type="GO" id="GO:0046168">
    <property type="term" value="P:glycerol-3-phosphate catabolic process"/>
    <property type="evidence" value="ECO:0007669"/>
    <property type="project" value="InterPro"/>
</dbReference>
<dbReference type="GO" id="GO:0046167">
    <property type="term" value="P:glycerol-3-phosphate biosynthetic process"/>
    <property type="evidence" value="ECO:0007669"/>
    <property type="project" value="UniProtKB-UniRule"/>
</dbReference>
<feature type="binding site" evidence="7">
    <location>
        <position position="245"/>
    </location>
    <ligand>
        <name>sn-glycerol 3-phosphate</name>
        <dbReference type="ChEBI" id="CHEBI:57597"/>
    </ligand>
</feature>
<feature type="binding site" evidence="7">
    <location>
        <position position="192"/>
    </location>
    <ligand>
        <name>sn-glycerol 3-phosphate</name>
        <dbReference type="ChEBI" id="CHEBI:57597"/>
    </ligand>
</feature>
<evidence type="ECO:0000256" key="9">
    <source>
        <dbReference type="PIRSR" id="PIRSR000114-2"/>
    </source>
</evidence>
<dbReference type="PIRSF" id="PIRSF000114">
    <property type="entry name" value="Glycerol-3-P_dh"/>
    <property type="match status" value="1"/>
</dbReference>
<feature type="binding site" evidence="7">
    <location>
        <position position="137"/>
    </location>
    <ligand>
        <name>sn-glycerol 3-phosphate</name>
        <dbReference type="ChEBI" id="CHEBI:57597"/>
    </ligand>
</feature>
<evidence type="ECO:0000256" key="10">
    <source>
        <dbReference type="PIRSR" id="PIRSR000114-3"/>
    </source>
</evidence>
<dbReference type="UniPathway" id="UPA00940"/>
<feature type="binding site" evidence="7">
    <location>
        <position position="36"/>
    </location>
    <ligand>
        <name>NADPH</name>
        <dbReference type="ChEBI" id="CHEBI:57783"/>
    </ligand>
</feature>
<keyword evidence="5 7" id="KW-0594">Phospholipid biosynthesis</keyword>
<feature type="domain" description="Glycerol-3-phosphate dehydrogenase NAD-dependent C-terminal" evidence="15">
    <location>
        <begin position="181"/>
        <end position="320"/>
    </location>
</feature>
<comment type="catalytic activity">
    <reaction evidence="7 12">
        <text>sn-glycerol 3-phosphate + NADP(+) = dihydroxyacetone phosphate + NADPH + H(+)</text>
        <dbReference type="Rhea" id="RHEA:11096"/>
        <dbReference type="ChEBI" id="CHEBI:15378"/>
        <dbReference type="ChEBI" id="CHEBI:57597"/>
        <dbReference type="ChEBI" id="CHEBI:57642"/>
        <dbReference type="ChEBI" id="CHEBI:57783"/>
        <dbReference type="ChEBI" id="CHEBI:58349"/>
        <dbReference type="EC" id="1.1.1.94"/>
    </reaction>
</comment>
<comment type="caution">
    <text evidence="16">The sequence shown here is derived from an EMBL/GenBank/DDBJ whole genome shotgun (WGS) entry which is preliminary data.</text>
</comment>
<keyword evidence="7" id="KW-0963">Cytoplasm</keyword>
<keyword evidence="13" id="KW-0472">Membrane</keyword>
<organism evidence="16 17">
    <name type="scientific">Candidatus Nealsonbacteria bacterium CG23_combo_of_CG06-09_8_20_14_all_37_18</name>
    <dbReference type="NCBI Taxonomy" id="1974720"/>
    <lineage>
        <taxon>Bacteria</taxon>
        <taxon>Candidatus Nealsoniibacteriota</taxon>
    </lineage>
</organism>
<dbReference type="SUPFAM" id="SSF51735">
    <property type="entry name" value="NAD(P)-binding Rossmann-fold domains"/>
    <property type="match status" value="1"/>
</dbReference>
<evidence type="ECO:0000313" key="16">
    <source>
        <dbReference type="EMBL" id="PIP24104.1"/>
    </source>
</evidence>
<evidence type="ECO:0000259" key="14">
    <source>
        <dbReference type="Pfam" id="PF01210"/>
    </source>
</evidence>
<dbReference type="GO" id="GO:0141152">
    <property type="term" value="F:glycerol-3-phosphate dehydrogenase (NAD+) activity"/>
    <property type="evidence" value="ECO:0007669"/>
    <property type="project" value="RHEA"/>
</dbReference>
<reference evidence="16 17" key="1">
    <citation type="submission" date="2017-09" db="EMBL/GenBank/DDBJ databases">
        <title>Depth-based differentiation of microbial function through sediment-hosted aquifers and enrichment of novel symbionts in the deep terrestrial subsurface.</title>
        <authorList>
            <person name="Probst A.J."/>
            <person name="Ladd B."/>
            <person name="Jarett J.K."/>
            <person name="Geller-Mcgrath D.E."/>
            <person name="Sieber C.M."/>
            <person name="Emerson J.B."/>
            <person name="Anantharaman K."/>
            <person name="Thomas B.C."/>
            <person name="Malmstrom R."/>
            <person name="Stieglmeier M."/>
            <person name="Klingl A."/>
            <person name="Woyke T."/>
            <person name="Ryan C.M."/>
            <person name="Banfield J.F."/>
        </authorList>
    </citation>
    <scope>NUCLEOTIDE SEQUENCE [LARGE SCALE GENOMIC DNA]</scope>
    <source>
        <strain evidence="16">CG23_combo_of_CG06-09_8_20_14_all_37_18</strain>
    </source>
</reference>
<protein>
    <recommendedName>
        <fullName evidence="7">Glycerol-3-phosphate dehydrogenase [NAD(P)+]</fullName>
        <ecNumber evidence="7">1.1.1.94</ecNumber>
    </recommendedName>
    <alternativeName>
        <fullName evidence="7">NAD(P)(+)-dependent glycerol-3-phosphate dehydrogenase</fullName>
    </alternativeName>
    <alternativeName>
        <fullName evidence="7">NAD(P)H-dependent dihydroxyacetone-phosphate reductase</fullName>
    </alternativeName>
</protein>
<keyword evidence="3 7" id="KW-0560">Oxidoreductase</keyword>
<dbReference type="GO" id="GO:0141153">
    <property type="term" value="F:glycerol-3-phosphate dehydrogenase (NADP+) activity"/>
    <property type="evidence" value="ECO:0007669"/>
    <property type="project" value="RHEA"/>
</dbReference>
<dbReference type="EC" id="1.1.1.94" evidence="7"/>
<feature type="binding site" evidence="7">
    <location>
        <position position="283"/>
    </location>
    <ligand>
        <name>NADPH</name>
        <dbReference type="ChEBI" id="CHEBI:57783"/>
    </ligand>
</feature>
<feature type="binding site" evidence="10">
    <location>
        <position position="255"/>
    </location>
    <ligand>
        <name>NAD(+)</name>
        <dbReference type="ChEBI" id="CHEBI:57540"/>
    </ligand>
</feature>
<feature type="binding site" evidence="7">
    <location>
        <position position="109"/>
    </location>
    <ligand>
        <name>sn-glycerol 3-phosphate</name>
        <dbReference type="ChEBI" id="CHEBI:57597"/>
    </ligand>
</feature>
<keyword evidence="4 7" id="KW-0443">Lipid metabolism</keyword>
<accession>A0A2G9YXW3</accession>
<evidence type="ECO:0000256" key="13">
    <source>
        <dbReference type="SAM" id="Phobius"/>
    </source>
</evidence>
<feature type="binding site" evidence="7">
    <location>
        <position position="255"/>
    </location>
    <ligand>
        <name>NADPH</name>
        <dbReference type="ChEBI" id="CHEBI:57783"/>
    </ligand>
</feature>
<comment type="similarity">
    <text evidence="1 7 11">Belongs to the NAD-dependent glycerol-3-phosphate dehydrogenase family.</text>
</comment>
<dbReference type="Pfam" id="PF01210">
    <property type="entry name" value="NAD_Gly3P_dh_N"/>
    <property type="match status" value="1"/>
</dbReference>
<keyword evidence="13" id="KW-1133">Transmembrane helix</keyword>
<evidence type="ECO:0000256" key="1">
    <source>
        <dbReference type="ARBA" id="ARBA00011009"/>
    </source>
</evidence>
<comment type="function">
    <text evidence="7">Catalyzes the reduction of the glycolytic intermediate dihydroxyacetone phosphate (DHAP) to sn-glycerol 3-phosphate (G3P), the key precursor for phospholipid synthesis.</text>
</comment>
<dbReference type="GO" id="GO:0051287">
    <property type="term" value="F:NAD binding"/>
    <property type="evidence" value="ECO:0007669"/>
    <property type="project" value="InterPro"/>
</dbReference>
<comment type="subcellular location">
    <subcellularLocation>
        <location evidence="7">Cytoplasm</location>
    </subcellularLocation>
</comment>
<keyword evidence="2 7" id="KW-0444">Lipid biosynthesis</keyword>
<keyword evidence="13" id="KW-0812">Transmembrane</keyword>
<evidence type="ECO:0000313" key="17">
    <source>
        <dbReference type="Proteomes" id="UP000229952"/>
    </source>
</evidence>
<dbReference type="PANTHER" id="PTHR11728:SF1">
    <property type="entry name" value="GLYCEROL-3-PHOSPHATE DEHYDROGENASE [NAD(+)] 2, CHLOROPLASTIC"/>
    <property type="match status" value="1"/>
</dbReference>
<feature type="binding site" evidence="7">
    <location>
        <position position="141"/>
    </location>
    <ligand>
        <name>NADPH</name>
        <dbReference type="ChEBI" id="CHEBI:57783"/>
    </ligand>
</feature>
<dbReference type="Gene3D" id="1.10.1040.10">
    <property type="entry name" value="N-(1-d-carboxylethyl)-l-norvaline Dehydrogenase, domain 2"/>
    <property type="match status" value="1"/>
</dbReference>
<dbReference type="GO" id="GO:0008654">
    <property type="term" value="P:phospholipid biosynthetic process"/>
    <property type="evidence" value="ECO:0007669"/>
    <property type="project" value="UniProtKB-KW"/>
</dbReference>
<evidence type="ECO:0000256" key="6">
    <source>
        <dbReference type="ARBA" id="ARBA00023264"/>
    </source>
</evidence>
<evidence type="ECO:0000256" key="7">
    <source>
        <dbReference type="HAMAP-Rule" id="MF_00394"/>
    </source>
</evidence>
<evidence type="ECO:0000256" key="5">
    <source>
        <dbReference type="ARBA" id="ARBA00023209"/>
    </source>
</evidence>
<proteinExistence type="inferred from homology"/>
<evidence type="ECO:0000256" key="4">
    <source>
        <dbReference type="ARBA" id="ARBA00023098"/>
    </source>
</evidence>
<feature type="binding site" evidence="10">
    <location>
        <begin position="11"/>
        <end position="16"/>
    </location>
    <ligand>
        <name>NAD(+)</name>
        <dbReference type="ChEBI" id="CHEBI:57540"/>
    </ligand>
</feature>
<dbReference type="PANTHER" id="PTHR11728">
    <property type="entry name" value="GLYCEROL-3-PHOSPHATE DEHYDROGENASE"/>
    <property type="match status" value="1"/>
</dbReference>
<keyword evidence="7 10" id="KW-0520">NAD</keyword>
<dbReference type="InterPro" id="IPR036291">
    <property type="entry name" value="NAD(P)-bd_dom_sf"/>
</dbReference>
<feature type="domain" description="Glycerol-3-phosphate dehydrogenase NAD-dependent N-terminal" evidence="14">
    <location>
        <begin position="7"/>
        <end position="160"/>
    </location>
</feature>
<feature type="binding site" evidence="7">
    <location>
        <position position="254"/>
    </location>
    <ligand>
        <name>sn-glycerol 3-phosphate</name>
        <dbReference type="ChEBI" id="CHEBI:57597"/>
    </ligand>
</feature>